<evidence type="ECO:0000256" key="1">
    <source>
        <dbReference type="SAM" id="Coils"/>
    </source>
</evidence>
<dbReference type="AlphaFoldDB" id="A0AAV6HX33"/>
<feature type="transmembrane region" description="Helical" evidence="2">
    <location>
        <begin position="55"/>
        <end position="73"/>
    </location>
</feature>
<keyword evidence="2" id="KW-0472">Membrane</keyword>
<keyword evidence="1" id="KW-0175">Coiled coil</keyword>
<feature type="transmembrane region" description="Helical" evidence="2">
    <location>
        <begin position="101"/>
        <end position="121"/>
    </location>
</feature>
<name>A0AAV6HX33_9ERIC</name>
<dbReference type="Proteomes" id="UP000823749">
    <property type="component" value="Chromosome 13"/>
</dbReference>
<organism evidence="3 4">
    <name type="scientific">Rhododendron griersonianum</name>
    <dbReference type="NCBI Taxonomy" id="479676"/>
    <lineage>
        <taxon>Eukaryota</taxon>
        <taxon>Viridiplantae</taxon>
        <taxon>Streptophyta</taxon>
        <taxon>Embryophyta</taxon>
        <taxon>Tracheophyta</taxon>
        <taxon>Spermatophyta</taxon>
        <taxon>Magnoliopsida</taxon>
        <taxon>eudicotyledons</taxon>
        <taxon>Gunneridae</taxon>
        <taxon>Pentapetalae</taxon>
        <taxon>asterids</taxon>
        <taxon>Ericales</taxon>
        <taxon>Ericaceae</taxon>
        <taxon>Ericoideae</taxon>
        <taxon>Rhodoreae</taxon>
        <taxon>Rhododendron</taxon>
    </lineage>
</organism>
<proteinExistence type="predicted"/>
<evidence type="ECO:0008006" key="5">
    <source>
        <dbReference type="Google" id="ProtNLM"/>
    </source>
</evidence>
<evidence type="ECO:0000256" key="2">
    <source>
        <dbReference type="SAM" id="Phobius"/>
    </source>
</evidence>
<evidence type="ECO:0000313" key="3">
    <source>
        <dbReference type="EMBL" id="KAG5517547.1"/>
    </source>
</evidence>
<gene>
    <name evidence="3" type="ORF">RHGRI_038072</name>
</gene>
<sequence length="150" mass="17050">MEAAPNEEDEVELLDEQEELLDEQELLMAHVEDHIEETELNGDVPKDRYPPKTCVYVAAVLFFVIGISASLLWKIHSIATSNRDVISSSPVLSGIIRRCRVLAIFLGILMIVAGVCLAMHYNSIEYKTFEFLVYLSRGKTVWHVINRNED</sequence>
<reference evidence="3 4" key="1">
    <citation type="submission" date="2020-08" db="EMBL/GenBank/DDBJ databases">
        <title>Plant Genome Project.</title>
        <authorList>
            <person name="Zhang R.-G."/>
        </authorList>
    </citation>
    <scope>NUCLEOTIDE SEQUENCE [LARGE SCALE GENOMIC DNA]</scope>
    <source>
        <strain evidence="3">WSP0</strain>
        <tissue evidence="3">Leaf</tissue>
    </source>
</reference>
<feature type="coiled-coil region" evidence="1">
    <location>
        <begin position="14"/>
        <end position="41"/>
    </location>
</feature>
<accession>A0AAV6HX33</accession>
<keyword evidence="2" id="KW-1133">Transmembrane helix</keyword>
<keyword evidence="2" id="KW-0812">Transmembrane</keyword>
<keyword evidence="4" id="KW-1185">Reference proteome</keyword>
<dbReference type="EMBL" id="JACTNZ010000013">
    <property type="protein sequence ID" value="KAG5517547.1"/>
    <property type="molecule type" value="Genomic_DNA"/>
</dbReference>
<evidence type="ECO:0000313" key="4">
    <source>
        <dbReference type="Proteomes" id="UP000823749"/>
    </source>
</evidence>
<comment type="caution">
    <text evidence="3">The sequence shown here is derived from an EMBL/GenBank/DDBJ whole genome shotgun (WGS) entry which is preliminary data.</text>
</comment>
<protein>
    <recommendedName>
        <fullName evidence="5">Transmembrane protein</fullName>
    </recommendedName>
</protein>